<sequence>LPDQSERVHRETPTSQHSDVDSALPIDLEPTGLAPWASNERSESGPRSSWRQSPEFQMHKFGGSIVNSVTIHRFPGGDKGLADEDVIVL</sequence>
<name>A0A3A2ZH15_9EURO</name>
<dbReference type="OrthoDB" id="418169at2759"/>
<feature type="compositionally biased region" description="Basic and acidic residues" evidence="1">
    <location>
        <begin position="1"/>
        <end position="12"/>
    </location>
</feature>
<organism evidence="2 3">
    <name type="scientific">Aspergillus sclerotialis</name>
    <dbReference type="NCBI Taxonomy" id="2070753"/>
    <lineage>
        <taxon>Eukaryota</taxon>
        <taxon>Fungi</taxon>
        <taxon>Dikarya</taxon>
        <taxon>Ascomycota</taxon>
        <taxon>Pezizomycotina</taxon>
        <taxon>Eurotiomycetes</taxon>
        <taxon>Eurotiomycetidae</taxon>
        <taxon>Eurotiales</taxon>
        <taxon>Aspergillaceae</taxon>
        <taxon>Aspergillus</taxon>
        <taxon>Aspergillus subgen. Polypaecilum</taxon>
    </lineage>
</organism>
<gene>
    <name evidence="2" type="ORF">PHISCL_10478</name>
</gene>
<protein>
    <submittedName>
        <fullName evidence="2">Uncharacterized protein</fullName>
    </submittedName>
</protein>
<accession>A0A3A2ZH15</accession>
<comment type="caution">
    <text evidence="2">The sequence shown here is derived from an EMBL/GenBank/DDBJ whole genome shotgun (WGS) entry which is preliminary data.</text>
</comment>
<dbReference type="Proteomes" id="UP000266188">
    <property type="component" value="Unassembled WGS sequence"/>
</dbReference>
<evidence type="ECO:0000256" key="1">
    <source>
        <dbReference type="SAM" id="MobiDB-lite"/>
    </source>
</evidence>
<dbReference type="AlphaFoldDB" id="A0A3A2ZH15"/>
<reference evidence="3" key="1">
    <citation type="submission" date="2017-02" db="EMBL/GenBank/DDBJ databases">
        <authorList>
            <person name="Tafer H."/>
            <person name="Lopandic K."/>
        </authorList>
    </citation>
    <scope>NUCLEOTIDE SEQUENCE [LARGE SCALE GENOMIC DNA]</scope>
    <source>
        <strain evidence="3">CBS 366.77</strain>
    </source>
</reference>
<evidence type="ECO:0000313" key="3">
    <source>
        <dbReference type="Proteomes" id="UP000266188"/>
    </source>
</evidence>
<dbReference type="STRING" id="2070753.A0A3A2ZH15"/>
<evidence type="ECO:0000313" key="2">
    <source>
        <dbReference type="EMBL" id="RJE17185.1"/>
    </source>
</evidence>
<feature type="non-terminal residue" evidence="2">
    <location>
        <position position="89"/>
    </location>
</feature>
<dbReference type="EMBL" id="MVGC01001443">
    <property type="protein sequence ID" value="RJE17185.1"/>
    <property type="molecule type" value="Genomic_DNA"/>
</dbReference>
<proteinExistence type="predicted"/>
<keyword evidence="3" id="KW-1185">Reference proteome</keyword>
<feature type="region of interest" description="Disordered" evidence="1">
    <location>
        <begin position="1"/>
        <end position="53"/>
    </location>
</feature>
<feature type="non-terminal residue" evidence="2">
    <location>
        <position position="1"/>
    </location>
</feature>